<dbReference type="AlphaFoldDB" id="A0A951PA10"/>
<sequence length="132" mass="14932">MQFSRSFANCFSRYSQDTVPAGQSAGQSAGWIEADLTEPRQIGCDSIQSYPSYVRHSMPMLELRCRSESCRSAVQTTKLASRFVLPIVSATEYENAHQRHIQRRLQHRIAVATARGDQSLVQLLQREMQRAG</sequence>
<reference evidence="1" key="2">
    <citation type="journal article" date="2022" name="Microbiol. Resour. Announc.">
        <title>Metagenome Sequencing to Explore Phylogenomics of Terrestrial Cyanobacteria.</title>
        <authorList>
            <person name="Ward R.D."/>
            <person name="Stajich J.E."/>
            <person name="Johansen J.R."/>
            <person name="Huntemann M."/>
            <person name="Clum A."/>
            <person name="Foster B."/>
            <person name="Foster B."/>
            <person name="Roux S."/>
            <person name="Palaniappan K."/>
            <person name="Varghese N."/>
            <person name="Mukherjee S."/>
            <person name="Reddy T.B.K."/>
            <person name="Daum C."/>
            <person name="Copeland A."/>
            <person name="Chen I.A."/>
            <person name="Ivanova N.N."/>
            <person name="Kyrpides N.C."/>
            <person name="Shapiro N."/>
            <person name="Eloe-Fadrosh E.A."/>
            <person name="Pietrasiak N."/>
        </authorList>
    </citation>
    <scope>NUCLEOTIDE SEQUENCE</scope>
    <source>
        <strain evidence="1">GSE-TBD4-15B</strain>
    </source>
</reference>
<accession>A0A951PA10</accession>
<dbReference type="EMBL" id="JAHHHV010000051">
    <property type="protein sequence ID" value="MBW4465593.1"/>
    <property type="molecule type" value="Genomic_DNA"/>
</dbReference>
<proteinExistence type="predicted"/>
<dbReference type="Proteomes" id="UP000707356">
    <property type="component" value="Unassembled WGS sequence"/>
</dbReference>
<name>A0A951PA10_9CYAN</name>
<comment type="caution">
    <text evidence="1">The sequence shown here is derived from an EMBL/GenBank/DDBJ whole genome shotgun (WGS) entry which is preliminary data.</text>
</comment>
<protein>
    <submittedName>
        <fullName evidence="1">Uncharacterized protein</fullName>
    </submittedName>
</protein>
<evidence type="ECO:0000313" key="2">
    <source>
        <dbReference type="Proteomes" id="UP000707356"/>
    </source>
</evidence>
<gene>
    <name evidence="1" type="ORF">KME07_09155</name>
</gene>
<evidence type="ECO:0000313" key="1">
    <source>
        <dbReference type="EMBL" id="MBW4465593.1"/>
    </source>
</evidence>
<organism evidence="1 2">
    <name type="scientific">Pegethrix bostrychoides GSE-TBD4-15B</name>
    <dbReference type="NCBI Taxonomy" id="2839662"/>
    <lineage>
        <taxon>Bacteria</taxon>
        <taxon>Bacillati</taxon>
        <taxon>Cyanobacteriota</taxon>
        <taxon>Cyanophyceae</taxon>
        <taxon>Oculatellales</taxon>
        <taxon>Oculatellaceae</taxon>
        <taxon>Pegethrix</taxon>
    </lineage>
</organism>
<reference evidence="1" key="1">
    <citation type="submission" date="2021-05" db="EMBL/GenBank/DDBJ databases">
        <authorList>
            <person name="Pietrasiak N."/>
            <person name="Ward R."/>
            <person name="Stajich J.E."/>
            <person name="Kurbessoian T."/>
        </authorList>
    </citation>
    <scope>NUCLEOTIDE SEQUENCE</scope>
    <source>
        <strain evidence="1">GSE-TBD4-15B</strain>
    </source>
</reference>